<keyword evidence="2" id="KW-1185">Reference proteome</keyword>
<proteinExistence type="predicted"/>
<evidence type="ECO:0000313" key="1">
    <source>
        <dbReference type="EMBL" id="CAI2172926.1"/>
    </source>
</evidence>
<evidence type="ECO:0000313" key="2">
    <source>
        <dbReference type="Proteomes" id="UP001153678"/>
    </source>
</evidence>
<name>A0A9W4SKL8_9GLOM</name>
<protein>
    <submittedName>
        <fullName evidence="1">17854_t:CDS:1</fullName>
    </submittedName>
</protein>
<dbReference type="Proteomes" id="UP001153678">
    <property type="component" value="Unassembled WGS sequence"/>
</dbReference>
<dbReference type="AlphaFoldDB" id="A0A9W4SKL8"/>
<sequence>MSDITNKKRKKKTQYAKVKILLSVISSQKAFQLPLLKDIFGEIIELIKIIQKNQ</sequence>
<gene>
    <name evidence="1" type="ORF">FWILDA_LOCUS5828</name>
</gene>
<organism evidence="1 2">
    <name type="scientific">Funneliformis geosporum</name>
    <dbReference type="NCBI Taxonomy" id="1117311"/>
    <lineage>
        <taxon>Eukaryota</taxon>
        <taxon>Fungi</taxon>
        <taxon>Fungi incertae sedis</taxon>
        <taxon>Mucoromycota</taxon>
        <taxon>Glomeromycotina</taxon>
        <taxon>Glomeromycetes</taxon>
        <taxon>Glomerales</taxon>
        <taxon>Glomeraceae</taxon>
        <taxon>Funneliformis</taxon>
    </lineage>
</organism>
<comment type="caution">
    <text evidence="1">The sequence shown here is derived from an EMBL/GenBank/DDBJ whole genome shotgun (WGS) entry which is preliminary data.</text>
</comment>
<accession>A0A9W4SKL8</accession>
<dbReference type="EMBL" id="CAMKVN010000998">
    <property type="protein sequence ID" value="CAI2172926.1"/>
    <property type="molecule type" value="Genomic_DNA"/>
</dbReference>
<reference evidence="1" key="1">
    <citation type="submission" date="2022-08" db="EMBL/GenBank/DDBJ databases">
        <authorList>
            <person name="Kallberg Y."/>
            <person name="Tangrot J."/>
            <person name="Rosling A."/>
        </authorList>
    </citation>
    <scope>NUCLEOTIDE SEQUENCE</scope>
    <source>
        <strain evidence="1">Wild A</strain>
    </source>
</reference>